<dbReference type="SUPFAM" id="SSF50475">
    <property type="entry name" value="FMN-binding split barrel"/>
    <property type="match status" value="1"/>
</dbReference>
<keyword evidence="3" id="KW-1185">Reference proteome</keyword>
<feature type="domain" description="Pyridoxamine 5'-phosphate oxidase N-terminal" evidence="1">
    <location>
        <begin position="9"/>
        <end position="126"/>
    </location>
</feature>
<dbReference type="RefSeq" id="WP_129387258.1">
    <property type="nucleotide sequence ID" value="NZ_CP035494.1"/>
</dbReference>
<dbReference type="Pfam" id="PF01243">
    <property type="entry name" value="PNPOx_N"/>
    <property type="match status" value="1"/>
</dbReference>
<evidence type="ECO:0000313" key="2">
    <source>
        <dbReference type="EMBL" id="QAY59605.1"/>
    </source>
</evidence>
<dbReference type="EMBL" id="CP035494">
    <property type="protein sequence ID" value="QAY59605.1"/>
    <property type="molecule type" value="Genomic_DNA"/>
</dbReference>
<dbReference type="OrthoDB" id="162914at2"/>
<dbReference type="Gene3D" id="2.30.110.10">
    <property type="entry name" value="Electron Transport, Fmn-binding Protein, Chain A"/>
    <property type="match status" value="1"/>
</dbReference>
<name>A0A4P6EBP6_9MICO</name>
<sequence length="141" mass="14496">MTLDPSDRAAVAAFIRSEARAVVATVTDQGAPEAALVGAAALDDGTLVFDAPAHTRKIANMQGHARVAVVVGLCRDVSLQLEGDAIVTDGAERDRLGAAYNAQLPGSRALDAGFAVVAVRPDWVRVYDVSGGAAQVAEAAW</sequence>
<accession>A0A4P6EBP6</accession>
<reference evidence="2 3" key="1">
    <citation type="submission" date="2019-01" db="EMBL/GenBank/DDBJ databases">
        <title>Genome sequencing of strain DFW100M-13.</title>
        <authorList>
            <person name="Heo J."/>
            <person name="Kim S.-J."/>
            <person name="Kim J.-S."/>
            <person name="Hong S.-B."/>
            <person name="Kwon S.-W."/>
        </authorList>
    </citation>
    <scope>NUCLEOTIDE SEQUENCE [LARGE SCALE GENOMIC DNA]</scope>
    <source>
        <strain evidence="2 3">DFW100M-13</strain>
    </source>
</reference>
<gene>
    <name evidence="2" type="ORF">ET475_06120</name>
</gene>
<dbReference type="AlphaFoldDB" id="A0A4P6EBP6"/>
<protein>
    <submittedName>
        <fullName evidence="2">Pyridoxamine 5'-phosphate oxidase family protein</fullName>
    </submittedName>
</protein>
<dbReference type="InterPro" id="IPR012349">
    <property type="entry name" value="Split_barrel_FMN-bd"/>
</dbReference>
<dbReference type="KEGG" id="mprt:ET475_06120"/>
<evidence type="ECO:0000313" key="3">
    <source>
        <dbReference type="Proteomes" id="UP000293995"/>
    </source>
</evidence>
<evidence type="ECO:0000259" key="1">
    <source>
        <dbReference type="Pfam" id="PF01243"/>
    </source>
</evidence>
<organism evidence="2 3">
    <name type="scientific">Microbacterium protaetiae</name>
    <dbReference type="NCBI Taxonomy" id="2509458"/>
    <lineage>
        <taxon>Bacteria</taxon>
        <taxon>Bacillati</taxon>
        <taxon>Actinomycetota</taxon>
        <taxon>Actinomycetes</taxon>
        <taxon>Micrococcales</taxon>
        <taxon>Microbacteriaceae</taxon>
        <taxon>Microbacterium</taxon>
    </lineage>
</organism>
<dbReference type="Proteomes" id="UP000293995">
    <property type="component" value="Chromosome"/>
</dbReference>
<proteinExistence type="predicted"/>
<dbReference type="InterPro" id="IPR011576">
    <property type="entry name" value="Pyridox_Oxase_N"/>
</dbReference>